<dbReference type="OrthoDB" id="9803476at2"/>
<evidence type="ECO:0000313" key="3">
    <source>
        <dbReference type="EMBL" id="QBD75275.1"/>
    </source>
</evidence>
<dbReference type="RefSeq" id="WP_129885874.1">
    <property type="nucleotide sequence ID" value="NZ_CP035758.1"/>
</dbReference>
<organism evidence="3 4">
    <name type="scientific">Ktedonosporobacter rubrisoli</name>
    <dbReference type="NCBI Taxonomy" id="2509675"/>
    <lineage>
        <taxon>Bacteria</taxon>
        <taxon>Bacillati</taxon>
        <taxon>Chloroflexota</taxon>
        <taxon>Ktedonobacteria</taxon>
        <taxon>Ktedonobacterales</taxon>
        <taxon>Ktedonosporobacteraceae</taxon>
        <taxon>Ktedonosporobacter</taxon>
    </lineage>
</organism>
<evidence type="ECO:0000259" key="2">
    <source>
        <dbReference type="Pfam" id="PF08327"/>
    </source>
</evidence>
<gene>
    <name evidence="3" type="ORF">EPA93_04390</name>
</gene>
<reference evidence="3 4" key="1">
    <citation type="submission" date="2019-01" db="EMBL/GenBank/DDBJ databases">
        <title>Ktedonosporobacter rubrisoli SCAWS-G2.</title>
        <authorList>
            <person name="Huang Y."/>
            <person name="Yan B."/>
        </authorList>
    </citation>
    <scope>NUCLEOTIDE SEQUENCE [LARGE SCALE GENOMIC DNA]</scope>
    <source>
        <strain evidence="3 4">SCAWS-G2</strain>
    </source>
</reference>
<dbReference type="Proteomes" id="UP000290365">
    <property type="component" value="Chromosome"/>
</dbReference>
<dbReference type="InterPro" id="IPR013538">
    <property type="entry name" value="ASHA1/2-like_C"/>
</dbReference>
<comment type="similarity">
    <text evidence="1">Belongs to the AHA1 family.</text>
</comment>
<dbReference type="EMBL" id="CP035758">
    <property type="protein sequence ID" value="QBD75275.1"/>
    <property type="molecule type" value="Genomic_DNA"/>
</dbReference>
<accession>A0A4P6JJI2</accession>
<proteinExistence type="inferred from homology"/>
<dbReference type="SUPFAM" id="SSF55961">
    <property type="entry name" value="Bet v1-like"/>
    <property type="match status" value="1"/>
</dbReference>
<evidence type="ECO:0000313" key="4">
    <source>
        <dbReference type="Proteomes" id="UP000290365"/>
    </source>
</evidence>
<evidence type="ECO:0000256" key="1">
    <source>
        <dbReference type="ARBA" id="ARBA00006817"/>
    </source>
</evidence>
<sequence>MPFPTHKTSNAADGIVETKNGSHVLRFERYLPHSIEQVWAALTEPEQLVAWLAEADVEPSKGGLVQLRWLNTDEQGKHAVMNAAITQFDPPRLLEYAGDIHGVLRFELQEAAGGCILAFSSTLPAPNTHLALQLAGWHSHLDFLAEALDGKAVDWPHWPLDLWQKHYDRYSQGQKDV</sequence>
<dbReference type="Gene3D" id="3.30.530.20">
    <property type="match status" value="1"/>
</dbReference>
<dbReference type="Pfam" id="PF08327">
    <property type="entry name" value="AHSA1"/>
    <property type="match status" value="1"/>
</dbReference>
<dbReference type="CDD" id="cd08899">
    <property type="entry name" value="SRPBCC_CalC_Aha1-like_6"/>
    <property type="match status" value="1"/>
</dbReference>
<dbReference type="InterPro" id="IPR023393">
    <property type="entry name" value="START-like_dom_sf"/>
</dbReference>
<dbReference type="KEGG" id="kbs:EPA93_04390"/>
<dbReference type="AlphaFoldDB" id="A0A4P6JJI2"/>
<name>A0A4P6JJI2_KTERU</name>
<feature type="domain" description="Activator of Hsp90 ATPase homologue 1/2-like C-terminal" evidence="2">
    <location>
        <begin position="33"/>
        <end position="148"/>
    </location>
</feature>
<protein>
    <submittedName>
        <fullName evidence="3">SRPBCC family protein</fullName>
    </submittedName>
</protein>
<keyword evidence="4" id="KW-1185">Reference proteome</keyword>